<dbReference type="InterPro" id="IPR015424">
    <property type="entry name" value="PyrdxlP-dep_Trfase"/>
</dbReference>
<dbReference type="Gene3D" id="3.90.100.10">
    <property type="entry name" value="Orn/Lys/Arg decarboxylase, C-terminal domain"/>
    <property type="match status" value="1"/>
</dbReference>
<dbReference type="PANTHER" id="PTHR43277:SF4">
    <property type="entry name" value="ARGININE DECARBOXYLASE"/>
    <property type="match status" value="1"/>
</dbReference>
<evidence type="ECO:0000256" key="4">
    <source>
        <dbReference type="ARBA" id="ARBA00022898"/>
    </source>
</evidence>
<feature type="compositionally biased region" description="Basic and acidic residues" evidence="6">
    <location>
        <begin position="396"/>
        <end position="405"/>
    </location>
</feature>
<reference evidence="8" key="2">
    <citation type="submission" date="2021-04" db="EMBL/GenBank/DDBJ databases">
        <authorList>
            <person name="Gilroy R."/>
        </authorList>
    </citation>
    <scope>NUCLEOTIDE SEQUENCE</scope>
    <source>
        <strain evidence="8">CHK183-1962</strain>
    </source>
</reference>
<dbReference type="Gene3D" id="3.40.640.10">
    <property type="entry name" value="Type I PLP-dependent aspartate aminotransferase-like (Major domain)"/>
    <property type="match status" value="1"/>
</dbReference>
<keyword evidence="8" id="KW-0032">Aminotransferase</keyword>
<dbReference type="Pfam" id="PF03711">
    <property type="entry name" value="OKR_DC_1_C"/>
    <property type="match status" value="1"/>
</dbReference>
<keyword evidence="5" id="KW-0456">Lyase</keyword>
<dbReference type="InterPro" id="IPR000310">
    <property type="entry name" value="Orn/Lys/Arg_deCO2ase_major_dom"/>
</dbReference>
<comment type="caution">
    <text evidence="8">The sequence shown here is derived from an EMBL/GenBank/DDBJ whole genome shotgun (WGS) entry which is preliminary data.</text>
</comment>
<comment type="similarity">
    <text evidence="2">Belongs to the Orn/Lys/Arg decarboxylase class-I family.</text>
</comment>
<evidence type="ECO:0000256" key="1">
    <source>
        <dbReference type="ARBA" id="ARBA00001933"/>
    </source>
</evidence>
<feature type="domain" description="Orn/Lys/Arg decarboxylases family 1 pyridoxal-P attachment site" evidence="7">
    <location>
        <begin position="219"/>
        <end position="233"/>
    </location>
</feature>
<keyword evidence="3" id="KW-0210">Decarboxylase</keyword>
<dbReference type="InterPro" id="IPR036633">
    <property type="entry name" value="Prn/Lys/Arg_de-COase_C_sf"/>
</dbReference>
<dbReference type="InterPro" id="IPR052357">
    <property type="entry name" value="Orn_Lys_Arg_decarboxylase-I"/>
</dbReference>
<gene>
    <name evidence="8" type="ORF">H9734_08215</name>
</gene>
<protein>
    <submittedName>
        <fullName evidence="8">Aminotransferase class I/II-fold pyridoxal phosphate-dependent enzyme</fullName>
    </submittedName>
</protein>
<reference evidence="8" key="1">
    <citation type="journal article" date="2021" name="PeerJ">
        <title>Extensive microbial diversity within the chicken gut microbiome revealed by metagenomics and culture.</title>
        <authorList>
            <person name="Gilroy R."/>
            <person name="Ravi A."/>
            <person name="Getino M."/>
            <person name="Pursley I."/>
            <person name="Horton D.L."/>
            <person name="Alikhan N.F."/>
            <person name="Baker D."/>
            <person name="Gharbi K."/>
            <person name="Hall N."/>
            <person name="Watson M."/>
            <person name="Adriaenssens E.M."/>
            <person name="Foster-Nyarko E."/>
            <person name="Jarju S."/>
            <person name="Secka A."/>
            <person name="Antonio M."/>
            <person name="Oren A."/>
            <person name="Chaudhuri R.R."/>
            <person name="La Ragione R."/>
            <person name="Hildebrand F."/>
            <person name="Pallen M.J."/>
        </authorList>
    </citation>
    <scope>NUCLEOTIDE SEQUENCE</scope>
    <source>
        <strain evidence="8">CHK183-1962</strain>
    </source>
</reference>
<sequence length="508" mass="55487">MNNQERMPLLEALEAFRDGSPAYFRIPAHRFLRGLNPALCGKDLAALDLSEAEGLDDLHQASGPIREAQDLAAGLFHARQTFFLVNGTTCGNEAMVLSAVCEGEKIIVPRNVHKSVLMGLIMSGATPVYIMPEYLEEWDLWGSVTPEAVEEAFCREPESRAVLLVSPTYYGITSDLERIAGICRRHGALLLVDEAHGSHLYFSDRLPKGALACGADAVAQSFHKTAGSFTQSSLLHLGTDRIDSQRVAENLHLVQSTSPSYLLMASLDAARRELAVNGTAMMEKALRLARQAQEGLEKIPGVRVLDDQAAGVPAMFDKDATRLVFSASDAGISGYRLGELLYERFRVSPELTDEENVVAVITFANEPEDVSRLVKGVETLAGESLAAGTASGSVPQKERVEDPDRKAGREFQIFSMPRQAMTPREAYFSQTWETLPLEETAGRVTKEMVVPYPPGIPLLCPGEIVTGEHIRAIQKYREARCEFHGTADRTVKTLRVMAVTGTAKRSAG</sequence>
<evidence type="ECO:0000256" key="6">
    <source>
        <dbReference type="SAM" id="MobiDB-lite"/>
    </source>
</evidence>
<evidence type="ECO:0000256" key="5">
    <source>
        <dbReference type="ARBA" id="ARBA00023239"/>
    </source>
</evidence>
<dbReference type="SUPFAM" id="SSF55904">
    <property type="entry name" value="Ornithine decarboxylase C-terminal domain"/>
    <property type="match status" value="1"/>
</dbReference>
<name>A0A9D2BI84_9FIRM</name>
<dbReference type="GO" id="GO:0016831">
    <property type="term" value="F:carboxy-lyase activity"/>
    <property type="evidence" value="ECO:0007669"/>
    <property type="project" value="UniProtKB-KW"/>
</dbReference>
<dbReference type="InterPro" id="IPR008286">
    <property type="entry name" value="Prn/Lys/Arg_de-COase_C"/>
</dbReference>
<dbReference type="PANTHER" id="PTHR43277">
    <property type="entry name" value="ARGININE DECARBOXYLASE"/>
    <property type="match status" value="1"/>
</dbReference>
<evidence type="ECO:0000256" key="2">
    <source>
        <dbReference type="ARBA" id="ARBA00010671"/>
    </source>
</evidence>
<evidence type="ECO:0000256" key="3">
    <source>
        <dbReference type="ARBA" id="ARBA00022793"/>
    </source>
</evidence>
<feature type="region of interest" description="Disordered" evidence="6">
    <location>
        <begin position="386"/>
        <end position="405"/>
    </location>
</feature>
<accession>A0A9D2BI84</accession>
<dbReference type="InterPro" id="IPR015421">
    <property type="entry name" value="PyrdxlP-dep_Trfase_major"/>
</dbReference>
<dbReference type="AlphaFoldDB" id="A0A9D2BI84"/>
<dbReference type="SUPFAM" id="SSF53383">
    <property type="entry name" value="PLP-dependent transferases"/>
    <property type="match status" value="1"/>
</dbReference>
<organism evidence="8 9">
    <name type="scientific">Candidatus Fusicatenibacter merdavium</name>
    <dbReference type="NCBI Taxonomy" id="2838600"/>
    <lineage>
        <taxon>Bacteria</taxon>
        <taxon>Bacillati</taxon>
        <taxon>Bacillota</taxon>
        <taxon>Clostridia</taxon>
        <taxon>Lachnospirales</taxon>
        <taxon>Lachnospiraceae</taxon>
        <taxon>Fusicatenibacter</taxon>
    </lineage>
</organism>
<dbReference type="EMBL" id="DXEK01000137">
    <property type="protein sequence ID" value="HIX77560.1"/>
    <property type="molecule type" value="Genomic_DNA"/>
</dbReference>
<dbReference type="GO" id="GO:0008483">
    <property type="term" value="F:transaminase activity"/>
    <property type="evidence" value="ECO:0007669"/>
    <property type="project" value="UniProtKB-KW"/>
</dbReference>
<proteinExistence type="inferred from homology"/>
<dbReference type="Pfam" id="PF01276">
    <property type="entry name" value="OKR_DC_1"/>
    <property type="match status" value="1"/>
</dbReference>
<dbReference type="PROSITE" id="PS00703">
    <property type="entry name" value="OKR_DC_1"/>
    <property type="match status" value="1"/>
</dbReference>
<keyword evidence="8" id="KW-0808">Transferase</keyword>
<keyword evidence="4" id="KW-0663">Pyridoxal phosphate</keyword>
<comment type="cofactor">
    <cofactor evidence="1">
        <name>pyridoxal 5'-phosphate</name>
        <dbReference type="ChEBI" id="CHEBI:597326"/>
    </cofactor>
</comment>
<evidence type="ECO:0000313" key="8">
    <source>
        <dbReference type="EMBL" id="HIX77560.1"/>
    </source>
</evidence>
<dbReference type="Proteomes" id="UP000886890">
    <property type="component" value="Unassembled WGS sequence"/>
</dbReference>
<evidence type="ECO:0000259" key="7">
    <source>
        <dbReference type="PROSITE" id="PS00703"/>
    </source>
</evidence>
<evidence type="ECO:0000313" key="9">
    <source>
        <dbReference type="Proteomes" id="UP000886890"/>
    </source>
</evidence>